<dbReference type="EMBL" id="BMQS01000009">
    <property type="protein sequence ID" value="GGT95316.1"/>
    <property type="molecule type" value="Genomic_DNA"/>
</dbReference>
<dbReference type="GO" id="GO:0016874">
    <property type="term" value="F:ligase activity"/>
    <property type="evidence" value="ECO:0007669"/>
    <property type="project" value="UniProtKB-KW"/>
</dbReference>
<dbReference type="Pfam" id="PF09754">
    <property type="entry name" value="PAC2"/>
    <property type="match status" value="1"/>
</dbReference>
<keyword evidence="1" id="KW-0436">Ligase</keyword>
<dbReference type="PANTHER" id="PTHR35610">
    <property type="entry name" value="3-ISOPROPYLMALATE DEHYDRATASE-RELATED"/>
    <property type="match status" value="1"/>
</dbReference>
<keyword evidence="3" id="KW-1185">Reference proteome</keyword>
<reference evidence="1" key="3">
    <citation type="journal article" date="2019" name="BMC Res. Notes">
        <title>Complete genome sequence of the Sulfodiicoccus acidiphilus strain HS-1T, the first crenarchaeon that lacks polB3, isolated from an acidic hot spring in Ohwaku-dani, Hakone, Japan.</title>
        <authorList>
            <person name="Sakai H.D."/>
            <person name="Kurosawa N."/>
        </authorList>
    </citation>
    <scope>NUCLEOTIDE SEQUENCE</scope>
    <source>
        <strain evidence="1">HS-1</strain>
    </source>
</reference>
<dbReference type="PANTHER" id="PTHR35610:SF3">
    <property type="entry name" value="PROTEASOME ASSEMBLY CHAPERONE FAMILY PROTEIN"/>
    <property type="match status" value="1"/>
</dbReference>
<sequence length="247" mass="27230">MSEVSYETVMLEEPTLPKPRYLFVGLPDAGLVGQIAAEYLIRETRMAEVAHFYLQKLSPTIVQVSGGLAKPPIRLYYSQNMLVFNSWVAIPPALATDVAELVCSLATKFDVYALISVTGIPVPNRLDLERLGVYWITSNEELAKETEKMSLAPRFDEGYIAGPYAPILLESKRRGLRNLVVTVESFLDLPDPEASAAAIEVVSKFTGFSVSTDNLLKEAEAIRARIRGLMEETKKNISGRAGPTTYA</sequence>
<proteinExistence type="predicted"/>
<dbReference type="InterPro" id="IPR038389">
    <property type="entry name" value="PSMG2_sf"/>
</dbReference>
<dbReference type="EMBL" id="AP018553">
    <property type="protein sequence ID" value="BBD72719.1"/>
    <property type="molecule type" value="Genomic_DNA"/>
</dbReference>
<dbReference type="Proteomes" id="UP000616143">
    <property type="component" value="Unassembled WGS sequence"/>
</dbReference>
<evidence type="ECO:0000313" key="3">
    <source>
        <dbReference type="Proteomes" id="UP000276741"/>
    </source>
</evidence>
<accession>A0A348B3G7</accession>
<dbReference type="Proteomes" id="UP000276741">
    <property type="component" value="Chromosome"/>
</dbReference>
<reference evidence="3" key="2">
    <citation type="submission" date="2018-04" db="EMBL/GenBank/DDBJ databases">
        <title>Complete genome sequence of Sulfodiicoccus acidiphilus strain HS-1.</title>
        <authorList>
            <person name="Sakai H.D."/>
            <person name="Kurosawa N."/>
        </authorList>
    </citation>
    <scope>NUCLEOTIDE SEQUENCE [LARGE SCALE GENOMIC DNA]</scope>
    <source>
        <strain evidence="3">HS-1</strain>
    </source>
</reference>
<dbReference type="InterPro" id="IPR019151">
    <property type="entry name" value="Proteasome_assmbl_chaperone_2"/>
</dbReference>
<name>A0A348B3G7_9CREN</name>
<organism evidence="1 3">
    <name type="scientific">Sulfodiicoccus acidiphilus</name>
    <dbReference type="NCBI Taxonomy" id="1670455"/>
    <lineage>
        <taxon>Archaea</taxon>
        <taxon>Thermoproteota</taxon>
        <taxon>Thermoprotei</taxon>
        <taxon>Sulfolobales</taxon>
        <taxon>Sulfolobaceae</taxon>
        <taxon>Sulfodiicoccus</taxon>
    </lineage>
</organism>
<reference evidence="2" key="1">
    <citation type="journal article" date="2014" name="Int. J. Syst. Evol. Microbiol.">
        <title>Complete genome sequence of Corynebacterium casei LMG S-19264T (=DSM 44701T), isolated from a smear-ripened cheese.</title>
        <authorList>
            <consortium name="US DOE Joint Genome Institute (JGI-PGF)"/>
            <person name="Walter F."/>
            <person name="Albersmeier A."/>
            <person name="Kalinowski J."/>
            <person name="Ruckert C."/>
        </authorList>
    </citation>
    <scope>NUCLEOTIDE SEQUENCE</scope>
    <source>
        <strain evidence="2">JCM 31740</strain>
    </source>
</reference>
<dbReference type="SUPFAM" id="SSF159659">
    <property type="entry name" value="Cgl1923-like"/>
    <property type="match status" value="1"/>
</dbReference>
<dbReference type="Gene3D" id="3.40.50.10900">
    <property type="entry name" value="PAC-like subunit"/>
    <property type="match status" value="1"/>
</dbReference>
<dbReference type="KEGG" id="sacd:HS1genome_1108"/>
<evidence type="ECO:0000313" key="2">
    <source>
        <dbReference type="EMBL" id="GGT95316.1"/>
    </source>
</evidence>
<dbReference type="AlphaFoldDB" id="A0A348B3G7"/>
<protein>
    <submittedName>
        <fullName evidence="1">Carboxylate--amine ligase</fullName>
    </submittedName>
</protein>
<reference evidence="2" key="4">
    <citation type="submission" date="2020-09" db="EMBL/GenBank/DDBJ databases">
        <authorList>
            <person name="Sun Q."/>
            <person name="Ohkuma M."/>
        </authorList>
    </citation>
    <scope>NUCLEOTIDE SEQUENCE</scope>
    <source>
        <strain evidence="2">JCM 31740</strain>
    </source>
</reference>
<evidence type="ECO:0000313" key="1">
    <source>
        <dbReference type="EMBL" id="BBD72719.1"/>
    </source>
</evidence>
<gene>
    <name evidence="2" type="ORF">GCM10007116_10990</name>
    <name evidence="1" type="ORF">HS1genome_1108</name>
</gene>